<evidence type="ECO:0000313" key="2">
    <source>
        <dbReference type="EMBL" id="ACO85064.1"/>
    </source>
</evidence>
<dbReference type="InterPro" id="IPR013320">
    <property type="entry name" value="ConA-like_dom_sf"/>
</dbReference>
<dbReference type="CDD" id="cd00110">
    <property type="entry name" value="LamG"/>
    <property type="match status" value="1"/>
</dbReference>
<name>C1FW02_CLOBJ</name>
<accession>C1FW02</accession>
<dbReference type="HOGENOM" id="CLU_908203_0_0_9"/>
<dbReference type="PROSITE" id="PS50025">
    <property type="entry name" value="LAM_G_DOMAIN"/>
    <property type="match status" value="1"/>
</dbReference>
<evidence type="ECO:0000313" key="3">
    <source>
        <dbReference type="Proteomes" id="UP000001374"/>
    </source>
</evidence>
<dbReference type="Gene3D" id="2.60.120.200">
    <property type="match status" value="1"/>
</dbReference>
<dbReference type="RefSeq" id="WP_012704561.1">
    <property type="nucleotide sequence ID" value="NC_012563.1"/>
</dbReference>
<gene>
    <name evidence="2" type="ordered locus">CLM_3422</name>
</gene>
<dbReference type="InterPro" id="IPR001791">
    <property type="entry name" value="Laminin_G"/>
</dbReference>
<dbReference type="Proteomes" id="UP000001374">
    <property type="component" value="Chromosome"/>
</dbReference>
<protein>
    <submittedName>
        <fullName evidence="2">Contains cell adhesion domain protein</fullName>
    </submittedName>
</protein>
<dbReference type="AlphaFoldDB" id="C1FW02"/>
<proteinExistence type="predicted"/>
<sequence length="335" mass="37512">MATYYPKKDYLVSLVANYKFNETSGTVCLDSKGTYNGTYMGTTNVTDISQGISNTYRTFNGINDYIAFNNQIIPIGKKSIKFKIKTTTTSSSFIINNSGGATANYGFLLGINNSEGDGKVAVNISKSTSGSYNLILISNKTVCDGNWHTVLFTWDGTTSTNSAKLYIDDLINEDVAGTPLVTETINASYNLFVGKTGNPSSPYYFFNGSLDEIEIYNEVIEFTANKYIIQDKNNNLYTLNKSNNLYTLNKSNLVQAPLQTLDESNFIDNGFTDINLITKNLLLSKFENLEEIKLLVYTDDLEKNKCEMIYNCEFFRPIDKLKKNSDICNILFKEV</sequence>
<feature type="domain" description="Laminin G" evidence="1">
    <location>
        <begin position="55"/>
        <end position="238"/>
    </location>
</feature>
<dbReference type="SMART" id="SM00282">
    <property type="entry name" value="LamG"/>
    <property type="match status" value="1"/>
</dbReference>
<dbReference type="KEGG" id="cby:CLM_3422"/>
<dbReference type="SUPFAM" id="SSF49899">
    <property type="entry name" value="Concanavalin A-like lectins/glucanases"/>
    <property type="match status" value="1"/>
</dbReference>
<organism evidence="2 3">
    <name type="scientific">Clostridium botulinum (strain Kyoto / Type A2)</name>
    <dbReference type="NCBI Taxonomy" id="536232"/>
    <lineage>
        <taxon>Bacteria</taxon>
        <taxon>Bacillati</taxon>
        <taxon>Bacillota</taxon>
        <taxon>Clostridia</taxon>
        <taxon>Eubacteriales</taxon>
        <taxon>Clostridiaceae</taxon>
        <taxon>Clostridium</taxon>
    </lineage>
</organism>
<reference evidence="2 3" key="1">
    <citation type="submission" date="2008-10" db="EMBL/GenBank/DDBJ databases">
        <title>Genome sequence of Clostridium botulinum A2 Kyoto.</title>
        <authorList>
            <person name="Shrivastava S."/>
            <person name="Brinkac L.M."/>
            <person name="Brown J.L."/>
            <person name="Bruce D."/>
            <person name="Detter C.C."/>
            <person name="Johnson E.A."/>
            <person name="Munk C.A."/>
            <person name="Smith L.A."/>
            <person name="Smith T.J."/>
            <person name="Sutton G."/>
            <person name="Brettin T.S."/>
        </authorList>
    </citation>
    <scope>NUCLEOTIDE SEQUENCE [LARGE SCALE GENOMIC DNA]</scope>
    <source>
        <strain evidence="3">Kyoto / Type A2</strain>
    </source>
</reference>
<dbReference type="Pfam" id="PF13385">
    <property type="entry name" value="Laminin_G_3"/>
    <property type="match status" value="1"/>
</dbReference>
<evidence type="ECO:0000259" key="1">
    <source>
        <dbReference type="PROSITE" id="PS50025"/>
    </source>
</evidence>
<dbReference type="EMBL" id="CP001581">
    <property type="protein sequence ID" value="ACO85064.1"/>
    <property type="molecule type" value="Genomic_DNA"/>
</dbReference>